<dbReference type="AlphaFoldDB" id="A0A4Z2G2M8"/>
<evidence type="ECO:0000256" key="3">
    <source>
        <dbReference type="ARBA" id="ARBA00023134"/>
    </source>
</evidence>
<keyword evidence="4" id="KW-0472">Membrane</keyword>
<evidence type="ECO:0000313" key="7">
    <source>
        <dbReference type="Proteomes" id="UP000314294"/>
    </source>
</evidence>
<comment type="caution">
    <text evidence="6">The sequence shown here is derived from an EMBL/GenBank/DDBJ whole genome shotgun (WGS) entry which is preliminary data.</text>
</comment>
<name>A0A4Z2G2M8_9TELE</name>
<dbReference type="OrthoDB" id="425923at2759"/>
<dbReference type="Proteomes" id="UP000314294">
    <property type="component" value="Unassembled WGS sequence"/>
</dbReference>
<keyword evidence="4" id="KW-1133">Transmembrane helix</keyword>
<dbReference type="PANTHER" id="PTHR10903:SF62">
    <property type="entry name" value="GTPASE IMAP FAMILY MEMBER 4-LIKE-RELATED"/>
    <property type="match status" value="1"/>
</dbReference>
<dbReference type="Gene3D" id="3.40.50.300">
    <property type="entry name" value="P-loop containing nucleotide triphosphate hydrolases"/>
    <property type="match status" value="1"/>
</dbReference>
<organism evidence="6 7">
    <name type="scientific">Liparis tanakae</name>
    <name type="common">Tanaka's snailfish</name>
    <dbReference type="NCBI Taxonomy" id="230148"/>
    <lineage>
        <taxon>Eukaryota</taxon>
        <taxon>Metazoa</taxon>
        <taxon>Chordata</taxon>
        <taxon>Craniata</taxon>
        <taxon>Vertebrata</taxon>
        <taxon>Euteleostomi</taxon>
        <taxon>Actinopterygii</taxon>
        <taxon>Neopterygii</taxon>
        <taxon>Teleostei</taxon>
        <taxon>Neoteleostei</taxon>
        <taxon>Acanthomorphata</taxon>
        <taxon>Eupercaria</taxon>
        <taxon>Perciformes</taxon>
        <taxon>Cottioidei</taxon>
        <taxon>Cottales</taxon>
        <taxon>Liparidae</taxon>
        <taxon>Liparis</taxon>
    </lineage>
</organism>
<dbReference type="PANTHER" id="PTHR10903">
    <property type="entry name" value="GTPASE, IMAP FAMILY MEMBER-RELATED"/>
    <property type="match status" value="1"/>
</dbReference>
<keyword evidence="3" id="KW-0342">GTP-binding</keyword>
<evidence type="ECO:0000256" key="2">
    <source>
        <dbReference type="ARBA" id="ARBA00022741"/>
    </source>
</evidence>
<gene>
    <name evidence="6" type="primary">GIMAP7_9</name>
    <name evidence="6" type="ORF">EYF80_042252</name>
</gene>
<sequence>MDMPKELRIVLVGKNGVGKSSLANLLFGDPTFQINNLSDLETHSTTVRTKLVGRRSLSLIDTPGFFDPCRSEEAMLPEMLRCSAECAPGPHVFLIVFKVEKFIEHNKDVVAKMCQYFPKNALKYGVIVFTHGDQLQEGTTLERYIEESGDLGDLVKKCGGRCHVVDSRYWTGDDAPADRSNRIHVAALLRTVERLVEENKGGFYSDGKIREIGEQIQKEEELLRATPGGMSQGDIRERAMSIVVKKHVDAAARGWGWSLATYAFIAGVFAFISALLIRFKLMEDVKKSILPFHEE</sequence>
<dbReference type="FunFam" id="3.40.50.300:FF:000366">
    <property type="entry name" value="GTPase, IMAP family member 2"/>
    <property type="match status" value="1"/>
</dbReference>
<comment type="similarity">
    <text evidence="1">Belongs to the TRAFAC class TrmE-Era-EngA-EngB-Septin-like GTPase superfamily. AIG1/Toc34/Toc159-like paraseptin GTPase family. IAN subfamily.</text>
</comment>
<dbReference type="InterPro" id="IPR045058">
    <property type="entry name" value="GIMA/IAN/Toc"/>
</dbReference>
<accession>A0A4Z2G2M8</accession>
<evidence type="ECO:0000256" key="1">
    <source>
        <dbReference type="ARBA" id="ARBA00008535"/>
    </source>
</evidence>
<dbReference type="SUPFAM" id="SSF52540">
    <property type="entry name" value="P-loop containing nucleoside triphosphate hydrolases"/>
    <property type="match status" value="1"/>
</dbReference>
<feature type="transmembrane region" description="Helical" evidence="4">
    <location>
        <begin position="255"/>
        <end position="277"/>
    </location>
</feature>
<feature type="domain" description="AIG1-type G" evidence="5">
    <location>
        <begin position="4"/>
        <end position="213"/>
    </location>
</feature>
<evidence type="ECO:0000259" key="5">
    <source>
        <dbReference type="PROSITE" id="PS51720"/>
    </source>
</evidence>
<evidence type="ECO:0000313" key="6">
    <source>
        <dbReference type="EMBL" id="TNN47531.1"/>
    </source>
</evidence>
<keyword evidence="2" id="KW-0547">Nucleotide-binding</keyword>
<evidence type="ECO:0000256" key="4">
    <source>
        <dbReference type="SAM" id="Phobius"/>
    </source>
</evidence>
<dbReference type="InterPro" id="IPR027417">
    <property type="entry name" value="P-loop_NTPase"/>
</dbReference>
<dbReference type="PROSITE" id="PS51720">
    <property type="entry name" value="G_AIG1"/>
    <property type="match status" value="1"/>
</dbReference>
<dbReference type="EMBL" id="SRLO01000738">
    <property type="protein sequence ID" value="TNN47531.1"/>
    <property type="molecule type" value="Genomic_DNA"/>
</dbReference>
<keyword evidence="4" id="KW-0812">Transmembrane</keyword>
<proteinExistence type="inferred from homology"/>
<dbReference type="GO" id="GO:0005525">
    <property type="term" value="F:GTP binding"/>
    <property type="evidence" value="ECO:0007669"/>
    <property type="project" value="UniProtKB-KW"/>
</dbReference>
<dbReference type="Pfam" id="PF04548">
    <property type="entry name" value="AIG1"/>
    <property type="match status" value="1"/>
</dbReference>
<dbReference type="InterPro" id="IPR006703">
    <property type="entry name" value="G_AIG1"/>
</dbReference>
<keyword evidence="7" id="KW-1185">Reference proteome</keyword>
<reference evidence="6 7" key="1">
    <citation type="submission" date="2019-03" db="EMBL/GenBank/DDBJ databases">
        <title>First draft genome of Liparis tanakae, snailfish: a comprehensive survey of snailfish specific genes.</title>
        <authorList>
            <person name="Kim W."/>
            <person name="Song I."/>
            <person name="Jeong J.-H."/>
            <person name="Kim D."/>
            <person name="Kim S."/>
            <person name="Ryu S."/>
            <person name="Song J.Y."/>
            <person name="Lee S.K."/>
        </authorList>
    </citation>
    <scope>NUCLEOTIDE SEQUENCE [LARGE SCALE GENOMIC DNA]</scope>
    <source>
        <tissue evidence="6">Muscle</tissue>
    </source>
</reference>
<protein>
    <submittedName>
        <fullName evidence="6">GTPase IMAP family member 7</fullName>
    </submittedName>
</protein>